<name>X0UTY2_9ZZZZ</name>
<dbReference type="AlphaFoldDB" id="X0UTY2"/>
<organism evidence="1">
    <name type="scientific">marine sediment metagenome</name>
    <dbReference type="NCBI Taxonomy" id="412755"/>
    <lineage>
        <taxon>unclassified sequences</taxon>
        <taxon>metagenomes</taxon>
        <taxon>ecological metagenomes</taxon>
    </lineage>
</organism>
<reference evidence="1" key="1">
    <citation type="journal article" date="2014" name="Front. Microbiol.">
        <title>High frequency of phylogenetically diverse reductive dehalogenase-homologous genes in deep subseafloor sedimentary metagenomes.</title>
        <authorList>
            <person name="Kawai M."/>
            <person name="Futagami T."/>
            <person name="Toyoda A."/>
            <person name="Takaki Y."/>
            <person name="Nishi S."/>
            <person name="Hori S."/>
            <person name="Arai W."/>
            <person name="Tsubouchi T."/>
            <person name="Morono Y."/>
            <person name="Uchiyama I."/>
            <person name="Ito T."/>
            <person name="Fujiyama A."/>
            <person name="Inagaki F."/>
            <person name="Takami H."/>
        </authorList>
    </citation>
    <scope>NUCLEOTIDE SEQUENCE</scope>
    <source>
        <strain evidence="1">Expedition CK06-06</strain>
    </source>
</reference>
<gene>
    <name evidence="1" type="ORF">S01H1_27706</name>
</gene>
<dbReference type="Gene3D" id="3.90.25.10">
    <property type="entry name" value="UDP-galactose 4-epimerase, domain 1"/>
    <property type="match status" value="1"/>
</dbReference>
<evidence type="ECO:0000313" key="1">
    <source>
        <dbReference type="EMBL" id="GAF91905.1"/>
    </source>
</evidence>
<comment type="caution">
    <text evidence="1">The sequence shown here is derived from an EMBL/GenBank/DDBJ whole genome shotgun (WGS) entry which is preliminary data.</text>
</comment>
<evidence type="ECO:0008006" key="2">
    <source>
        <dbReference type="Google" id="ProtNLM"/>
    </source>
</evidence>
<proteinExistence type="predicted"/>
<dbReference type="InterPro" id="IPR036291">
    <property type="entry name" value="NAD(P)-bd_dom_sf"/>
</dbReference>
<sequence length="67" mass="7808">MSDLILKYTDADSGLVSYLPEDKHNVLNKRPNIDKAKRDFGHCPKIVLEEGVPDTIEWMKRVYFDKN</sequence>
<accession>X0UTY2</accession>
<protein>
    <recommendedName>
        <fullName evidence="2">NAD-dependent epimerase/dehydratase domain-containing protein</fullName>
    </recommendedName>
</protein>
<dbReference type="SUPFAM" id="SSF51735">
    <property type="entry name" value="NAD(P)-binding Rossmann-fold domains"/>
    <property type="match status" value="1"/>
</dbReference>
<dbReference type="EMBL" id="BARS01016892">
    <property type="protein sequence ID" value="GAF91905.1"/>
    <property type="molecule type" value="Genomic_DNA"/>
</dbReference>